<accession>A0ABV1CZP0</accession>
<dbReference type="InterPro" id="IPR050107">
    <property type="entry name" value="ABC_carbohydrate_import_ATPase"/>
</dbReference>
<sequence length="521" mass="58176">MLINNESVERDGDDMNEPIIQVEGICKSFSTVKVLENISFSIRPGQVLALIGENGAGKSTLCKIIAGSYTPDQGRIRIGDKWYPNLTIEEAKKLGIKMVHQELLILPKLSIMENIFVGNELVKNGLIDKKQMYIRAKELLRQVGLDADPRTLVKDIDIAARQLVEIARAISTKASLIILDEPTSSLSETEIAKLFTIVDKIKKTGVSFIFISHRLQEILELSDVIQVMKDGGLVAELDPQKTTEEEIVRNMVGRSYNNYYNRNRQCFGEEILRLENVTGYHREGQIISAYTPQNISFSLNKGEVLGLSGLVGAGRTEVIKLLFGVDRLKTGKVYFEHKEVKIHEPGTAIKMGMAWLTEDRKGSGLILKFSVKSNTAITLLDRLKKGMFIDTKKENSITDDYIGRLNIKTTGRNQKVVYLSGGNQQKVVLAKWLAREPKVLILDEPTRGIDVGAKVEIYKMINDLTAQGMAIILISSELPELMGMSDRVLVMYEGHITGEFSRDELSEEAIMRCGTGGRKQI</sequence>
<dbReference type="RefSeq" id="WP_008726667.1">
    <property type="nucleotide sequence ID" value="NZ_JBBMFM010000003.1"/>
</dbReference>
<evidence type="ECO:0000256" key="5">
    <source>
        <dbReference type="ARBA" id="ARBA00022741"/>
    </source>
</evidence>
<feature type="domain" description="ABC transporter" evidence="9">
    <location>
        <begin position="272"/>
        <end position="518"/>
    </location>
</feature>
<dbReference type="Gene3D" id="3.40.50.300">
    <property type="entry name" value="P-loop containing nucleotide triphosphate hydrolases"/>
    <property type="match status" value="2"/>
</dbReference>
<evidence type="ECO:0000259" key="9">
    <source>
        <dbReference type="PROSITE" id="PS50893"/>
    </source>
</evidence>
<dbReference type="InterPro" id="IPR003593">
    <property type="entry name" value="AAA+_ATPase"/>
</dbReference>
<dbReference type="Pfam" id="PF00005">
    <property type="entry name" value="ABC_tran"/>
    <property type="match status" value="2"/>
</dbReference>
<dbReference type="PROSITE" id="PS00211">
    <property type="entry name" value="ABC_TRANSPORTER_1"/>
    <property type="match status" value="1"/>
</dbReference>
<dbReference type="InterPro" id="IPR003439">
    <property type="entry name" value="ABC_transporter-like_ATP-bd"/>
</dbReference>
<dbReference type="SMART" id="SM00382">
    <property type="entry name" value="AAA"/>
    <property type="match status" value="2"/>
</dbReference>
<comment type="caution">
    <text evidence="10">The sequence shown here is derived from an EMBL/GenBank/DDBJ whole genome shotgun (WGS) entry which is preliminary data.</text>
</comment>
<keyword evidence="11" id="KW-1185">Reference proteome</keyword>
<evidence type="ECO:0000256" key="4">
    <source>
        <dbReference type="ARBA" id="ARBA00022737"/>
    </source>
</evidence>
<evidence type="ECO:0000256" key="8">
    <source>
        <dbReference type="ARBA" id="ARBA00023136"/>
    </source>
</evidence>
<reference evidence="10 11" key="1">
    <citation type="submission" date="2024-03" db="EMBL/GenBank/DDBJ databases">
        <title>Human intestinal bacterial collection.</title>
        <authorList>
            <person name="Pauvert C."/>
            <person name="Hitch T.C.A."/>
            <person name="Clavel T."/>
        </authorList>
    </citation>
    <scope>NUCLEOTIDE SEQUENCE [LARGE SCALE GENOMIC DNA]</scope>
    <source>
        <strain evidence="10 11">CLA-SR-H021</strain>
    </source>
</reference>
<keyword evidence="2" id="KW-1003">Cell membrane</keyword>
<evidence type="ECO:0000313" key="10">
    <source>
        <dbReference type="EMBL" id="MEQ2423608.1"/>
    </source>
</evidence>
<keyword evidence="8" id="KW-0472">Membrane</keyword>
<dbReference type="CDD" id="cd03215">
    <property type="entry name" value="ABC_Carb_Monos_II"/>
    <property type="match status" value="1"/>
</dbReference>
<keyword evidence="5" id="KW-0547">Nucleotide-binding</keyword>
<keyword evidence="1" id="KW-0813">Transport</keyword>
<evidence type="ECO:0000256" key="3">
    <source>
        <dbReference type="ARBA" id="ARBA00022597"/>
    </source>
</evidence>
<dbReference type="InterPro" id="IPR027417">
    <property type="entry name" value="P-loop_NTPase"/>
</dbReference>
<evidence type="ECO:0000256" key="2">
    <source>
        <dbReference type="ARBA" id="ARBA00022475"/>
    </source>
</evidence>
<dbReference type="EMBL" id="JBBMFM010000003">
    <property type="protein sequence ID" value="MEQ2423608.1"/>
    <property type="molecule type" value="Genomic_DNA"/>
</dbReference>
<organism evidence="10 11">
    <name type="scientific">Enterocloster hominis</name>
    <name type="common">ex Hitch et al. 2024</name>
    <dbReference type="NCBI Taxonomy" id="1917870"/>
    <lineage>
        <taxon>Bacteria</taxon>
        <taxon>Bacillati</taxon>
        <taxon>Bacillota</taxon>
        <taxon>Clostridia</taxon>
        <taxon>Lachnospirales</taxon>
        <taxon>Lachnospiraceae</taxon>
        <taxon>Enterocloster</taxon>
    </lineage>
</organism>
<dbReference type="PANTHER" id="PTHR43790:SF3">
    <property type="entry name" value="D-ALLOSE IMPORT ATP-BINDING PROTEIN ALSA-RELATED"/>
    <property type="match status" value="1"/>
</dbReference>
<protein>
    <submittedName>
        <fullName evidence="10">Sugar ABC transporter ATP-binding protein</fullName>
    </submittedName>
</protein>
<keyword evidence="7" id="KW-1278">Translocase</keyword>
<dbReference type="Proteomes" id="UP001454086">
    <property type="component" value="Unassembled WGS sequence"/>
</dbReference>
<dbReference type="GO" id="GO:0005524">
    <property type="term" value="F:ATP binding"/>
    <property type="evidence" value="ECO:0007669"/>
    <property type="project" value="UniProtKB-KW"/>
</dbReference>
<evidence type="ECO:0000256" key="6">
    <source>
        <dbReference type="ARBA" id="ARBA00022840"/>
    </source>
</evidence>
<dbReference type="CDD" id="cd03216">
    <property type="entry name" value="ABC_Carb_Monos_I"/>
    <property type="match status" value="1"/>
</dbReference>
<name>A0ABV1CZP0_9FIRM</name>
<dbReference type="PANTHER" id="PTHR43790">
    <property type="entry name" value="CARBOHYDRATE TRANSPORT ATP-BINDING PROTEIN MG119-RELATED"/>
    <property type="match status" value="1"/>
</dbReference>
<proteinExistence type="predicted"/>
<gene>
    <name evidence="10" type="ORF">WMQ36_01350</name>
</gene>
<evidence type="ECO:0000256" key="7">
    <source>
        <dbReference type="ARBA" id="ARBA00022967"/>
    </source>
</evidence>
<keyword evidence="6 10" id="KW-0067">ATP-binding</keyword>
<dbReference type="InterPro" id="IPR017871">
    <property type="entry name" value="ABC_transporter-like_CS"/>
</dbReference>
<keyword evidence="3" id="KW-0762">Sugar transport</keyword>
<keyword evidence="4" id="KW-0677">Repeat</keyword>
<dbReference type="PROSITE" id="PS50893">
    <property type="entry name" value="ABC_TRANSPORTER_2"/>
    <property type="match status" value="2"/>
</dbReference>
<evidence type="ECO:0000313" key="11">
    <source>
        <dbReference type="Proteomes" id="UP001454086"/>
    </source>
</evidence>
<dbReference type="SUPFAM" id="SSF52540">
    <property type="entry name" value="P-loop containing nucleoside triphosphate hydrolases"/>
    <property type="match status" value="2"/>
</dbReference>
<evidence type="ECO:0000256" key="1">
    <source>
        <dbReference type="ARBA" id="ARBA00022448"/>
    </source>
</evidence>
<feature type="domain" description="ABC transporter" evidence="9">
    <location>
        <begin position="20"/>
        <end position="255"/>
    </location>
</feature>